<evidence type="ECO:0000256" key="2">
    <source>
        <dbReference type="SAM" id="SignalP"/>
    </source>
</evidence>
<keyword evidence="2" id="KW-0732">Signal</keyword>
<dbReference type="PANTHER" id="PTHR42039">
    <property type="entry name" value="PUTATIVE (AFU_ORTHOLOGUE AFUA_3G02940)-RELATED"/>
    <property type="match status" value="1"/>
</dbReference>
<name>A0A8H4LYC9_9HYPO</name>
<gene>
    <name evidence="3" type="ORF">G6O67_004217</name>
</gene>
<proteinExistence type="predicted"/>
<evidence type="ECO:0000313" key="3">
    <source>
        <dbReference type="EMBL" id="KAF4507754.1"/>
    </source>
</evidence>
<evidence type="ECO:0000256" key="1">
    <source>
        <dbReference type="SAM" id="MobiDB-lite"/>
    </source>
</evidence>
<dbReference type="GO" id="GO:0005576">
    <property type="term" value="C:extracellular region"/>
    <property type="evidence" value="ECO:0007669"/>
    <property type="project" value="InterPro"/>
</dbReference>
<feature type="region of interest" description="Disordered" evidence="1">
    <location>
        <begin position="57"/>
        <end position="103"/>
    </location>
</feature>
<dbReference type="PANTHER" id="PTHR42039:SF1">
    <property type="entry name" value="PUTATIVE (AFU_ORTHOLOGUE AFUA_3G02940)-RELATED"/>
    <property type="match status" value="1"/>
</dbReference>
<protein>
    <recommendedName>
        <fullName evidence="5">Allergen Asp F4-like protein</fullName>
    </recommendedName>
</protein>
<dbReference type="GO" id="GO:0019863">
    <property type="term" value="F:IgE binding"/>
    <property type="evidence" value="ECO:0007669"/>
    <property type="project" value="InterPro"/>
</dbReference>
<organism evidence="3 4">
    <name type="scientific">Ophiocordyceps sinensis</name>
    <dbReference type="NCBI Taxonomy" id="72228"/>
    <lineage>
        <taxon>Eukaryota</taxon>
        <taxon>Fungi</taxon>
        <taxon>Dikarya</taxon>
        <taxon>Ascomycota</taxon>
        <taxon>Pezizomycotina</taxon>
        <taxon>Sordariomycetes</taxon>
        <taxon>Hypocreomycetidae</taxon>
        <taxon>Hypocreales</taxon>
        <taxon>Ophiocordycipitaceae</taxon>
        <taxon>Ophiocordyceps</taxon>
    </lineage>
</organism>
<feature type="signal peptide" evidence="2">
    <location>
        <begin position="1"/>
        <end position="18"/>
    </location>
</feature>
<reference evidence="3 4" key="1">
    <citation type="journal article" date="2020" name="Genome Biol. Evol.">
        <title>A new high-quality draft genome assembly of the Chinese cordyceps Ophiocordyceps sinensis.</title>
        <authorList>
            <person name="Shu R."/>
            <person name="Zhang J."/>
            <person name="Meng Q."/>
            <person name="Zhang H."/>
            <person name="Zhou G."/>
            <person name="Li M."/>
            <person name="Wu P."/>
            <person name="Zhao Y."/>
            <person name="Chen C."/>
            <person name="Qin Q."/>
        </authorList>
    </citation>
    <scope>NUCLEOTIDE SEQUENCE [LARGE SCALE GENOMIC DNA]</scope>
    <source>
        <strain evidence="3 4">IOZ07</strain>
    </source>
</reference>
<dbReference type="EMBL" id="JAAVMX010000005">
    <property type="protein sequence ID" value="KAF4507754.1"/>
    <property type="molecule type" value="Genomic_DNA"/>
</dbReference>
<feature type="chain" id="PRO_5034473113" description="Allergen Asp F4-like protein" evidence="2">
    <location>
        <begin position="19"/>
        <end position="313"/>
    </location>
</feature>
<keyword evidence="4" id="KW-1185">Reference proteome</keyword>
<dbReference type="Proteomes" id="UP000557566">
    <property type="component" value="Unassembled WGS sequence"/>
</dbReference>
<dbReference type="Pfam" id="PF25312">
    <property type="entry name" value="Allergen_Asp_f_4"/>
    <property type="match status" value="1"/>
</dbReference>
<dbReference type="InterPro" id="IPR038903">
    <property type="entry name" value="Allergen_Asp_f_4"/>
</dbReference>
<accession>A0A8H4LYC9</accession>
<evidence type="ECO:0008006" key="5">
    <source>
        <dbReference type="Google" id="ProtNLM"/>
    </source>
</evidence>
<dbReference type="OrthoDB" id="118256at2759"/>
<evidence type="ECO:0000313" key="4">
    <source>
        <dbReference type="Proteomes" id="UP000557566"/>
    </source>
</evidence>
<dbReference type="AlphaFoldDB" id="A0A8H4LYC9"/>
<comment type="caution">
    <text evidence="3">The sequence shown here is derived from an EMBL/GenBank/DDBJ whole genome shotgun (WGS) entry which is preliminary data.</text>
</comment>
<sequence length="313" mass="33422">MKVSATTLFLAAALGVSAHPSGHAHKHLHRSMYLKAMRPNPSPLPAYSPPETTASAVQYTADPTPSPPEHEQLPPNSTSGPDDSDDNGLGLSTEQPLCPKKQKRDTTYADIVTVGNTGGEDFGCNLQRIQASLAPHYPYTIKLINDGGKEQECACSLKKAKNGGPNSGTFKGGELFKFTLQPRKYQYLAADPDTKGSCTCAAGTIPTNKYGQYANSWVEFDFASEVNGNEQVRQSGTDASCLTSLDAQLGIQGMHVSRHGSSDAPSIICPGASKGSINSYYAKDLHSKGGIGLNMRTEPDEKICIVVHVDYQC</sequence>